<evidence type="ECO:0000313" key="3">
    <source>
        <dbReference type="Proteomes" id="UP001279734"/>
    </source>
</evidence>
<comment type="caution">
    <text evidence="2">The sequence shown here is derived from an EMBL/GenBank/DDBJ whole genome shotgun (WGS) entry which is preliminary data.</text>
</comment>
<dbReference type="Proteomes" id="UP001279734">
    <property type="component" value="Unassembled WGS sequence"/>
</dbReference>
<dbReference type="AlphaFoldDB" id="A0AAD3T375"/>
<gene>
    <name evidence="2" type="ORF">Nepgr_023069</name>
</gene>
<feature type="compositionally biased region" description="Low complexity" evidence="1">
    <location>
        <begin position="52"/>
        <end position="65"/>
    </location>
</feature>
<accession>A0AAD3T375</accession>
<evidence type="ECO:0000256" key="1">
    <source>
        <dbReference type="SAM" id="MobiDB-lite"/>
    </source>
</evidence>
<organism evidence="2 3">
    <name type="scientific">Nepenthes gracilis</name>
    <name type="common">Slender pitcher plant</name>
    <dbReference type="NCBI Taxonomy" id="150966"/>
    <lineage>
        <taxon>Eukaryota</taxon>
        <taxon>Viridiplantae</taxon>
        <taxon>Streptophyta</taxon>
        <taxon>Embryophyta</taxon>
        <taxon>Tracheophyta</taxon>
        <taxon>Spermatophyta</taxon>
        <taxon>Magnoliopsida</taxon>
        <taxon>eudicotyledons</taxon>
        <taxon>Gunneridae</taxon>
        <taxon>Pentapetalae</taxon>
        <taxon>Caryophyllales</taxon>
        <taxon>Nepenthaceae</taxon>
        <taxon>Nepenthes</taxon>
    </lineage>
</organism>
<proteinExistence type="predicted"/>
<name>A0AAD3T375_NEPGR</name>
<protein>
    <submittedName>
        <fullName evidence="2">Uncharacterized protein</fullName>
    </submittedName>
</protein>
<reference evidence="2" key="1">
    <citation type="submission" date="2023-05" db="EMBL/GenBank/DDBJ databases">
        <title>Nepenthes gracilis genome sequencing.</title>
        <authorList>
            <person name="Fukushima K."/>
        </authorList>
    </citation>
    <scope>NUCLEOTIDE SEQUENCE</scope>
    <source>
        <strain evidence="2">SING2019-196</strain>
    </source>
</reference>
<feature type="region of interest" description="Disordered" evidence="1">
    <location>
        <begin position="41"/>
        <end position="92"/>
    </location>
</feature>
<sequence>MQAMVPGPQLQGNYFKAHHKFYRVNPQLQLQNTRTQYHQVKAGTAKTQNHDQAAGAVAQTSAASGNTKTHPHTGDEILSSVRNRQHNREEHQ</sequence>
<evidence type="ECO:0000313" key="2">
    <source>
        <dbReference type="EMBL" id="GMH21227.1"/>
    </source>
</evidence>
<dbReference type="EMBL" id="BSYO01000023">
    <property type="protein sequence ID" value="GMH21227.1"/>
    <property type="molecule type" value="Genomic_DNA"/>
</dbReference>
<keyword evidence="3" id="KW-1185">Reference proteome</keyword>